<dbReference type="InterPro" id="IPR049625">
    <property type="entry name" value="Glyco_transf_61_cat"/>
</dbReference>
<evidence type="ECO:0000256" key="2">
    <source>
        <dbReference type="ARBA" id="ARBA00022679"/>
    </source>
</evidence>
<evidence type="ECO:0000256" key="3">
    <source>
        <dbReference type="ARBA" id="ARBA00023180"/>
    </source>
</evidence>
<evidence type="ECO:0000313" key="6">
    <source>
        <dbReference type="Proteomes" id="UP001245370"/>
    </source>
</evidence>
<evidence type="ECO:0000313" key="5">
    <source>
        <dbReference type="EMBL" id="MDR6332514.1"/>
    </source>
</evidence>
<dbReference type="RefSeq" id="WP_281806584.1">
    <property type="nucleotide sequence ID" value="NZ_BSDO01000002.1"/>
</dbReference>
<organism evidence="5 6">
    <name type="scientific">Xanthobacter flavus</name>
    <dbReference type="NCBI Taxonomy" id="281"/>
    <lineage>
        <taxon>Bacteria</taxon>
        <taxon>Pseudomonadati</taxon>
        <taxon>Pseudomonadota</taxon>
        <taxon>Alphaproteobacteria</taxon>
        <taxon>Hyphomicrobiales</taxon>
        <taxon>Xanthobacteraceae</taxon>
        <taxon>Xanthobacter</taxon>
    </lineage>
</organism>
<evidence type="ECO:0000256" key="1">
    <source>
        <dbReference type="ARBA" id="ARBA00022676"/>
    </source>
</evidence>
<keyword evidence="1" id="KW-0328">Glycosyltransferase</keyword>
<proteinExistence type="predicted"/>
<name>A0ABU1KCF9_XANFL</name>
<sequence length="378" mass="42462">MKPLMIASIANVSDMERFSAIRWLYTIEGSHQFTINPPRLVLGGRPEIEPDIFYAFRAGRTCSIPEMYIAELEDVLIGPSGIIISDSNILYESLFPWEEANFMSQFSGDLWARDGGYAPRIDGDVEEVECLFYAREGGEAGYFHFLNSILPRLAIFNRLRANGTPLLASSYQKFASQMWSIAGVSPYVQRSRWLRVKRLIFPSPVIFKGDHFTRSPLANRMLEGWLRNIIPQSEEGSPKRIYISRDDASVRRLTDEAALAERLQRHGVQVVTLSGKSVSEQMRLFSGAELVIGPHGAGLSNVIFAQDRCRVIELVSPARLWPTFRTLCARRGQQYSAVVGSAFNAEQTNARGCGNEDFSVDPWLVERAIEDAMQAPSQ</sequence>
<gene>
    <name evidence="5" type="ORF">GGQ86_000961</name>
</gene>
<protein>
    <recommendedName>
        <fullName evidence="4">Glycosyltransferase 61 catalytic domain-containing protein</fullName>
    </recommendedName>
</protein>
<dbReference type="GeneID" id="95762203"/>
<evidence type="ECO:0000259" key="4">
    <source>
        <dbReference type="Pfam" id="PF04577"/>
    </source>
</evidence>
<dbReference type="InterPro" id="IPR007657">
    <property type="entry name" value="Glycosyltransferase_61"/>
</dbReference>
<feature type="domain" description="Glycosyltransferase 61 catalytic" evidence="4">
    <location>
        <begin position="142"/>
        <end position="312"/>
    </location>
</feature>
<reference evidence="5 6" key="1">
    <citation type="submission" date="2023-07" db="EMBL/GenBank/DDBJ databases">
        <title>Genomic Encyclopedia of Type Strains, Phase IV (KMG-IV): sequencing the most valuable type-strain genomes for metagenomic binning, comparative biology and taxonomic classification.</title>
        <authorList>
            <person name="Goeker M."/>
        </authorList>
    </citation>
    <scope>NUCLEOTIDE SEQUENCE [LARGE SCALE GENOMIC DNA]</scope>
    <source>
        <strain evidence="5 6">DSM 338</strain>
    </source>
</reference>
<dbReference type="EMBL" id="JAVDPY010000001">
    <property type="protein sequence ID" value="MDR6332514.1"/>
    <property type="molecule type" value="Genomic_DNA"/>
</dbReference>
<dbReference type="Proteomes" id="UP001245370">
    <property type="component" value="Unassembled WGS sequence"/>
</dbReference>
<dbReference type="Pfam" id="PF04577">
    <property type="entry name" value="Glyco_transf_61"/>
    <property type="match status" value="1"/>
</dbReference>
<comment type="caution">
    <text evidence="5">The sequence shown here is derived from an EMBL/GenBank/DDBJ whole genome shotgun (WGS) entry which is preliminary data.</text>
</comment>
<dbReference type="PANTHER" id="PTHR20961">
    <property type="entry name" value="GLYCOSYLTRANSFERASE"/>
    <property type="match status" value="1"/>
</dbReference>
<keyword evidence="2" id="KW-0808">Transferase</keyword>
<keyword evidence="6" id="KW-1185">Reference proteome</keyword>
<keyword evidence="3" id="KW-0325">Glycoprotein</keyword>
<accession>A0ABU1KCF9</accession>